<evidence type="ECO:0000256" key="5">
    <source>
        <dbReference type="SAM" id="SignalP"/>
    </source>
</evidence>
<dbReference type="SUPFAM" id="SSF50494">
    <property type="entry name" value="Trypsin-like serine proteases"/>
    <property type="match status" value="1"/>
</dbReference>
<dbReference type="PROSITE" id="PS50240">
    <property type="entry name" value="TRYPSIN_DOM"/>
    <property type="match status" value="1"/>
</dbReference>
<dbReference type="GO" id="GO:0004252">
    <property type="term" value="F:serine-type endopeptidase activity"/>
    <property type="evidence" value="ECO:0007669"/>
    <property type="project" value="InterPro"/>
</dbReference>
<evidence type="ECO:0000259" key="6">
    <source>
        <dbReference type="PROSITE" id="PS50240"/>
    </source>
</evidence>
<evidence type="ECO:0000313" key="8">
    <source>
        <dbReference type="Proteomes" id="UP000326198"/>
    </source>
</evidence>
<dbReference type="InterPro" id="IPR043504">
    <property type="entry name" value="Peptidase_S1_PA_chymotrypsin"/>
</dbReference>
<reference evidence="7 8" key="1">
    <citation type="submission" date="2019-04" db="EMBL/GenBank/DDBJ databases">
        <title>Friends and foes A comparative genomics studyof 23 Aspergillus species from section Flavi.</title>
        <authorList>
            <consortium name="DOE Joint Genome Institute"/>
            <person name="Kjaerbolling I."/>
            <person name="Vesth T."/>
            <person name="Frisvad J.C."/>
            <person name="Nybo J.L."/>
            <person name="Theobald S."/>
            <person name="Kildgaard S."/>
            <person name="Isbrandt T."/>
            <person name="Kuo A."/>
            <person name="Sato A."/>
            <person name="Lyhne E.K."/>
            <person name="Kogle M.E."/>
            <person name="Wiebenga A."/>
            <person name="Kun R.S."/>
            <person name="Lubbers R.J."/>
            <person name="Makela M.R."/>
            <person name="Barry K."/>
            <person name="Chovatia M."/>
            <person name="Clum A."/>
            <person name="Daum C."/>
            <person name="Haridas S."/>
            <person name="He G."/>
            <person name="LaButti K."/>
            <person name="Lipzen A."/>
            <person name="Mondo S."/>
            <person name="Riley R."/>
            <person name="Salamov A."/>
            <person name="Simmons B.A."/>
            <person name="Magnuson J.K."/>
            <person name="Henrissat B."/>
            <person name="Mortensen U.H."/>
            <person name="Larsen T.O."/>
            <person name="Devries R.P."/>
            <person name="Grigoriev I.V."/>
            <person name="Machida M."/>
            <person name="Baker S.E."/>
            <person name="Andersen M.R."/>
        </authorList>
    </citation>
    <scope>NUCLEOTIDE SEQUENCE [LARGE SCALE GENOMIC DNA]</scope>
    <source>
        <strain evidence="7 8">IBT 29228</strain>
    </source>
</reference>
<dbReference type="OrthoDB" id="6380398at2759"/>
<dbReference type="Proteomes" id="UP000326198">
    <property type="component" value="Unassembled WGS sequence"/>
</dbReference>
<dbReference type="Gene3D" id="2.40.10.10">
    <property type="entry name" value="Trypsin-like serine proteases"/>
    <property type="match status" value="1"/>
</dbReference>
<feature type="signal peptide" evidence="5">
    <location>
        <begin position="1"/>
        <end position="16"/>
    </location>
</feature>
<dbReference type="Pfam" id="PF00089">
    <property type="entry name" value="Trypsin"/>
    <property type="match status" value="1"/>
</dbReference>
<comment type="subcellular location">
    <subcellularLocation>
        <location evidence="1">Secreted</location>
    </subcellularLocation>
</comment>
<dbReference type="AlphaFoldDB" id="A0A5N7AX18"/>
<proteinExistence type="predicted"/>
<protein>
    <submittedName>
        <fullName evidence="7">Trypsin-like cysteine/serine peptidase domain-containing protein</fullName>
    </submittedName>
</protein>
<dbReference type="PANTHER" id="PTHR24264:SF65">
    <property type="entry name" value="SRCR DOMAIN-CONTAINING PROTEIN"/>
    <property type="match status" value="1"/>
</dbReference>
<organism evidence="7 8">
    <name type="scientific">Aspergillus bertholletiae</name>
    <dbReference type="NCBI Taxonomy" id="1226010"/>
    <lineage>
        <taxon>Eukaryota</taxon>
        <taxon>Fungi</taxon>
        <taxon>Dikarya</taxon>
        <taxon>Ascomycota</taxon>
        <taxon>Pezizomycotina</taxon>
        <taxon>Eurotiomycetes</taxon>
        <taxon>Eurotiomycetidae</taxon>
        <taxon>Eurotiales</taxon>
        <taxon>Aspergillaceae</taxon>
        <taxon>Aspergillus</taxon>
        <taxon>Aspergillus subgen. Circumdati</taxon>
    </lineage>
</organism>
<keyword evidence="3" id="KW-0645">Protease</keyword>
<name>A0A5N7AX18_9EURO</name>
<keyword evidence="5" id="KW-0732">Signal</keyword>
<keyword evidence="2" id="KW-0964">Secreted</keyword>
<dbReference type="PANTHER" id="PTHR24264">
    <property type="entry name" value="TRYPSIN-RELATED"/>
    <property type="match status" value="1"/>
</dbReference>
<feature type="chain" id="PRO_5025046544" evidence="5">
    <location>
        <begin position="17"/>
        <end position="91"/>
    </location>
</feature>
<evidence type="ECO:0000256" key="4">
    <source>
        <dbReference type="ARBA" id="ARBA00022801"/>
    </source>
</evidence>
<keyword evidence="4" id="KW-0378">Hydrolase</keyword>
<dbReference type="GO" id="GO:0006508">
    <property type="term" value="P:proteolysis"/>
    <property type="evidence" value="ECO:0007669"/>
    <property type="project" value="UniProtKB-KW"/>
</dbReference>
<dbReference type="GO" id="GO:0005576">
    <property type="term" value="C:extracellular region"/>
    <property type="evidence" value="ECO:0007669"/>
    <property type="project" value="UniProtKB-SubCell"/>
</dbReference>
<evidence type="ECO:0000256" key="2">
    <source>
        <dbReference type="ARBA" id="ARBA00022525"/>
    </source>
</evidence>
<evidence type="ECO:0000256" key="1">
    <source>
        <dbReference type="ARBA" id="ARBA00004613"/>
    </source>
</evidence>
<dbReference type="InterPro" id="IPR001254">
    <property type="entry name" value="Trypsin_dom"/>
</dbReference>
<evidence type="ECO:0000256" key="3">
    <source>
        <dbReference type="ARBA" id="ARBA00022670"/>
    </source>
</evidence>
<evidence type="ECO:0000313" key="7">
    <source>
        <dbReference type="EMBL" id="KAE8374382.1"/>
    </source>
</evidence>
<keyword evidence="8" id="KW-1185">Reference proteome</keyword>
<dbReference type="InterPro" id="IPR050127">
    <property type="entry name" value="Serine_Proteases_S1"/>
</dbReference>
<gene>
    <name evidence="7" type="ORF">BDV26DRAFT_270100</name>
</gene>
<feature type="domain" description="Peptidase S1" evidence="6">
    <location>
        <begin position="1"/>
        <end position="90"/>
    </location>
</feature>
<dbReference type="EMBL" id="ML736286">
    <property type="protein sequence ID" value="KAE8374382.1"/>
    <property type="molecule type" value="Genomic_DNA"/>
</dbReference>
<accession>A0A5N7AX18</accession>
<dbReference type="InterPro" id="IPR009003">
    <property type="entry name" value="Peptidase_S1_PA"/>
</dbReference>
<sequence length="91" mass="9287">MKAFLFALLLSASASAQLEKRVMGGSMAATGVQSGGQGDCGGDDGGPIVDKSSNKQIGVFSWSYGCGAARYPGVYTSTAAYLPWIQDAISS</sequence>